<reference evidence="2 3" key="1">
    <citation type="journal article" date="2011" name="Front. Microbiol.">
        <title>Genomic signatures of strain selection and enhancement in Bacillus atrophaeus var. globigii, a historical biowarfare simulant.</title>
        <authorList>
            <person name="Gibbons H.S."/>
            <person name="Broomall S.M."/>
            <person name="McNew L.A."/>
            <person name="Daligault H."/>
            <person name="Chapman C."/>
            <person name="Bruce D."/>
            <person name="Karavis M."/>
            <person name="Krepps M."/>
            <person name="McGregor P.A."/>
            <person name="Hong C."/>
            <person name="Park K.H."/>
            <person name="Akmal A."/>
            <person name="Feldman A."/>
            <person name="Lin J.S."/>
            <person name="Chang W.E."/>
            <person name="Higgs B.W."/>
            <person name="Demirev P."/>
            <person name="Lindquist J."/>
            <person name="Liem A."/>
            <person name="Fochler E."/>
            <person name="Read T.D."/>
            <person name="Tapia R."/>
            <person name="Johnson S."/>
            <person name="Bishop-Lilly K.A."/>
            <person name="Detter C."/>
            <person name="Han C."/>
            <person name="Sozhamannan S."/>
            <person name="Rosenzweig C.N."/>
            <person name="Skowronski E.W."/>
        </authorList>
    </citation>
    <scope>NUCLEOTIDE SEQUENCE [LARGE SCALE GENOMIC DNA]</scope>
    <source>
        <strain evidence="2 3">MLST1</strain>
    </source>
</reference>
<gene>
    <name evidence="2" type="ORF">CWE09_07440</name>
</gene>
<feature type="transmembrane region" description="Helical" evidence="1">
    <location>
        <begin position="12"/>
        <end position="31"/>
    </location>
</feature>
<dbReference type="AlphaFoldDB" id="A0A432W8X0"/>
<accession>A0A432W8X0</accession>
<keyword evidence="3" id="KW-1185">Reference proteome</keyword>
<proteinExistence type="predicted"/>
<keyword evidence="1" id="KW-0812">Transmembrane</keyword>
<sequence>MKKETESWPVKYIVPVVATIIATRLLFYFTGFDYSLFRDPFNMWFFIIDIAVFASIFWICLTLWNKLLQKYRRTAQAGQSADNHD</sequence>
<evidence type="ECO:0000313" key="2">
    <source>
        <dbReference type="EMBL" id="RUO26532.1"/>
    </source>
</evidence>
<name>A0A432W8X0_9GAMM</name>
<dbReference type="RefSeq" id="WP_126803344.1">
    <property type="nucleotide sequence ID" value="NZ_PIPL01000001.1"/>
</dbReference>
<dbReference type="Proteomes" id="UP000288293">
    <property type="component" value="Unassembled WGS sequence"/>
</dbReference>
<feature type="transmembrane region" description="Helical" evidence="1">
    <location>
        <begin position="43"/>
        <end position="64"/>
    </location>
</feature>
<keyword evidence="1" id="KW-1133">Transmembrane helix</keyword>
<evidence type="ECO:0000256" key="1">
    <source>
        <dbReference type="SAM" id="Phobius"/>
    </source>
</evidence>
<dbReference type="EMBL" id="PIPL01000001">
    <property type="protein sequence ID" value="RUO26532.1"/>
    <property type="molecule type" value="Genomic_DNA"/>
</dbReference>
<dbReference type="OrthoDB" id="6305531at2"/>
<keyword evidence="1" id="KW-0472">Membrane</keyword>
<protein>
    <submittedName>
        <fullName evidence="2">Uncharacterized protein</fullName>
    </submittedName>
</protein>
<evidence type="ECO:0000313" key="3">
    <source>
        <dbReference type="Proteomes" id="UP000288293"/>
    </source>
</evidence>
<organism evidence="2 3">
    <name type="scientific">Aliidiomarina minuta</name>
    <dbReference type="NCBI Taxonomy" id="880057"/>
    <lineage>
        <taxon>Bacteria</taxon>
        <taxon>Pseudomonadati</taxon>
        <taxon>Pseudomonadota</taxon>
        <taxon>Gammaproteobacteria</taxon>
        <taxon>Alteromonadales</taxon>
        <taxon>Idiomarinaceae</taxon>
        <taxon>Aliidiomarina</taxon>
    </lineage>
</organism>
<comment type="caution">
    <text evidence="2">The sequence shown here is derived from an EMBL/GenBank/DDBJ whole genome shotgun (WGS) entry which is preliminary data.</text>
</comment>